<dbReference type="Proteomes" id="UP000006727">
    <property type="component" value="Chromosome 10"/>
</dbReference>
<dbReference type="Gramene" id="Pp3c10_17829V3.1">
    <property type="protein sequence ID" value="PAC:32900030.CDS.1"/>
    <property type="gene ID" value="Pp3c10_17829"/>
</dbReference>
<name>A0A2K1JZG9_PHYPA</name>
<evidence type="ECO:0000256" key="1">
    <source>
        <dbReference type="SAM" id="MobiDB-lite"/>
    </source>
</evidence>
<reference evidence="3" key="3">
    <citation type="submission" date="2020-12" db="UniProtKB">
        <authorList>
            <consortium name="EnsemblPlants"/>
        </authorList>
    </citation>
    <scope>IDENTIFICATION</scope>
</reference>
<evidence type="ECO:0000313" key="2">
    <source>
        <dbReference type="EMBL" id="PNR46919.1"/>
    </source>
</evidence>
<organism evidence="2">
    <name type="scientific">Physcomitrium patens</name>
    <name type="common">Spreading-leaved earth moss</name>
    <name type="synonym">Physcomitrella patens</name>
    <dbReference type="NCBI Taxonomy" id="3218"/>
    <lineage>
        <taxon>Eukaryota</taxon>
        <taxon>Viridiplantae</taxon>
        <taxon>Streptophyta</taxon>
        <taxon>Embryophyta</taxon>
        <taxon>Bryophyta</taxon>
        <taxon>Bryophytina</taxon>
        <taxon>Bryopsida</taxon>
        <taxon>Funariidae</taxon>
        <taxon>Funariales</taxon>
        <taxon>Funariaceae</taxon>
        <taxon>Physcomitrium</taxon>
    </lineage>
</organism>
<dbReference type="EnsemblPlants" id="Pp3c10_17829V3.1">
    <property type="protein sequence ID" value="PAC:32900030.CDS.1"/>
    <property type="gene ID" value="Pp3c10_17829"/>
</dbReference>
<dbReference type="EMBL" id="ABEU02000010">
    <property type="protein sequence ID" value="PNR46919.1"/>
    <property type="molecule type" value="Genomic_DNA"/>
</dbReference>
<reference evidence="2 4" key="1">
    <citation type="journal article" date="2008" name="Science">
        <title>The Physcomitrella genome reveals evolutionary insights into the conquest of land by plants.</title>
        <authorList>
            <person name="Rensing S."/>
            <person name="Lang D."/>
            <person name="Zimmer A."/>
            <person name="Terry A."/>
            <person name="Salamov A."/>
            <person name="Shapiro H."/>
            <person name="Nishiyama T."/>
            <person name="Perroud P.-F."/>
            <person name="Lindquist E."/>
            <person name="Kamisugi Y."/>
            <person name="Tanahashi T."/>
            <person name="Sakakibara K."/>
            <person name="Fujita T."/>
            <person name="Oishi K."/>
            <person name="Shin-I T."/>
            <person name="Kuroki Y."/>
            <person name="Toyoda A."/>
            <person name="Suzuki Y."/>
            <person name="Hashimoto A."/>
            <person name="Yamaguchi K."/>
            <person name="Sugano A."/>
            <person name="Kohara Y."/>
            <person name="Fujiyama A."/>
            <person name="Anterola A."/>
            <person name="Aoki S."/>
            <person name="Ashton N."/>
            <person name="Barbazuk W.B."/>
            <person name="Barker E."/>
            <person name="Bennetzen J."/>
            <person name="Bezanilla M."/>
            <person name="Blankenship R."/>
            <person name="Cho S.H."/>
            <person name="Dutcher S."/>
            <person name="Estelle M."/>
            <person name="Fawcett J.A."/>
            <person name="Gundlach H."/>
            <person name="Hanada K."/>
            <person name="Heyl A."/>
            <person name="Hicks K.A."/>
            <person name="Hugh J."/>
            <person name="Lohr M."/>
            <person name="Mayer K."/>
            <person name="Melkozernov A."/>
            <person name="Murata T."/>
            <person name="Nelson D."/>
            <person name="Pils B."/>
            <person name="Prigge M."/>
            <person name="Reiss B."/>
            <person name="Renner T."/>
            <person name="Rombauts S."/>
            <person name="Rushton P."/>
            <person name="Sanderfoot A."/>
            <person name="Schween G."/>
            <person name="Shiu S.-H."/>
            <person name="Stueber K."/>
            <person name="Theodoulou F.L."/>
            <person name="Tu H."/>
            <person name="Van de Peer Y."/>
            <person name="Verrier P.J."/>
            <person name="Waters E."/>
            <person name="Wood A."/>
            <person name="Yang L."/>
            <person name="Cove D."/>
            <person name="Cuming A."/>
            <person name="Hasebe M."/>
            <person name="Lucas S."/>
            <person name="Mishler D.B."/>
            <person name="Reski R."/>
            <person name="Grigoriev I."/>
            <person name="Quatrano R.S."/>
            <person name="Boore J.L."/>
        </authorList>
    </citation>
    <scope>NUCLEOTIDE SEQUENCE [LARGE SCALE GENOMIC DNA]</scope>
    <source>
        <strain evidence="3 4">cv. Gransden 2004</strain>
    </source>
</reference>
<feature type="region of interest" description="Disordered" evidence="1">
    <location>
        <begin position="111"/>
        <end position="138"/>
    </location>
</feature>
<evidence type="ECO:0000313" key="4">
    <source>
        <dbReference type="Proteomes" id="UP000006727"/>
    </source>
</evidence>
<protein>
    <submittedName>
        <fullName evidence="2 3">Uncharacterized protein</fullName>
    </submittedName>
</protein>
<dbReference type="AlphaFoldDB" id="A0A2K1JZG9"/>
<keyword evidence="4" id="KW-1185">Reference proteome</keyword>
<gene>
    <name evidence="2" type="ORF">PHYPA_014039</name>
</gene>
<proteinExistence type="predicted"/>
<accession>A0A2K1JZG9</accession>
<reference evidence="2 4" key="2">
    <citation type="journal article" date="2018" name="Plant J.">
        <title>The Physcomitrella patens chromosome-scale assembly reveals moss genome structure and evolution.</title>
        <authorList>
            <person name="Lang D."/>
            <person name="Ullrich K.K."/>
            <person name="Murat F."/>
            <person name="Fuchs J."/>
            <person name="Jenkins J."/>
            <person name="Haas F.B."/>
            <person name="Piednoel M."/>
            <person name="Gundlach H."/>
            <person name="Van Bel M."/>
            <person name="Meyberg R."/>
            <person name="Vives C."/>
            <person name="Morata J."/>
            <person name="Symeonidi A."/>
            <person name="Hiss M."/>
            <person name="Muchero W."/>
            <person name="Kamisugi Y."/>
            <person name="Saleh O."/>
            <person name="Blanc G."/>
            <person name="Decker E.L."/>
            <person name="van Gessel N."/>
            <person name="Grimwood J."/>
            <person name="Hayes R.D."/>
            <person name="Graham S.W."/>
            <person name="Gunter L.E."/>
            <person name="McDaniel S.F."/>
            <person name="Hoernstein S.N.W."/>
            <person name="Larsson A."/>
            <person name="Li F.W."/>
            <person name="Perroud P.F."/>
            <person name="Phillips J."/>
            <person name="Ranjan P."/>
            <person name="Rokshar D.S."/>
            <person name="Rothfels C.J."/>
            <person name="Schneider L."/>
            <person name="Shu S."/>
            <person name="Stevenson D.W."/>
            <person name="Thummler F."/>
            <person name="Tillich M."/>
            <person name="Villarreal Aguilar J.C."/>
            <person name="Widiez T."/>
            <person name="Wong G.K."/>
            <person name="Wymore A."/>
            <person name="Zhang Y."/>
            <person name="Zimmer A.D."/>
            <person name="Quatrano R.S."/>
            <person name="Mayer K.F.X."/>
            <person name="Goodstein D."/>
            <person name="Casacuberta J.M."/>
            <person name="Vandepoele K."/>
            <person name="Reski R."/>
            <person name="Cuming A.C."/>
            <person name="Tuskan G.A."/>
            <person name="Maumus F."/>
            <person name="Salse J."/>
            <person name="Schmutz J."/>
            <person name="Rensing S.A."/>
        </authorList>
    </citation>
    <scope>NUCLEOTIDE SEQUENCE [LARGE SCALE GENOMIC DNA]</scope>
    <source>
        <strain evidence="3 4">cv. Gransden 2004</strain>
    </source>
</reference>
<sequence>MNDQRTRRWMKMSISATASPPDGQTAFPGDGETGSEREILETPPCIFHLLRTTNNPIWQNRGVVRVIAQLQMARDWMHPSSTALRGLEAICRPRSLDLPIWCQARIAAQQQSRRREGGREGGIEGESQRHCTELPCTA</sequence>
<evidence type="ECO:0000313" key="3">
    <source>
        <dbReference type="EnsemblPlants" id="PAC:32900030.CDS.1"/>
    </source>
</evidence>
<dbReference type="InParanoid" id="A0A2K1JZG9"/>
<feature type="region of interest" description="Disordered" evidence="1">
    <location>
        <begin position="14"/>
        <end position="38"/>
    </location>
</feature>
<feature type="compositionally biased region" description="Basic and acidic residues" evidence="1">
    <location>
        <begin position="113"/>
        <end position="132"/>
    </location>
</feature>